<name>A0A8H6CM70_9LECA</name>
<keyword evidence="2" id="KW-1185">Reference proteome</keyword>
<evidence type="ECO:0000313" key="1">
    <source>
        <dbReference type="EMBL" id="KAF6225955.1"/>
    </source>
</evidence>
<dbReference type="RefSeq" id="XP_037158622.1">
    <property type="nucleotide sequence ID" value="XM_037314513.1"/>
</dbReference>
<evidence type="ECO:0000313" key="2">
    <source>
        <dbReference type="Proteomes" id="UP000578531"/>
    </source>
</evidence>
<protein>
    <submittedName>
        <fullName evidence="1">Uncharacterized protein</fullName>
    </submittedName>
</protein>
<dbReference type="GeneID" id="59294312"/>
<organism evidence="1 2">
    <name type="scientific">Letharia columbiana</name>
    <dbReference type="NCBI Taxonomy" id="112416"/>
    <lineage>
        <taxon>Eukaryota</taxon>
        <taxon>Fungi</taxon>
        <taxon>Dikarya</taxon>
        <taxon>Ascomycota</taxon>
        <taxon>Pezizomycotina</taxon>
        <taxon>Lecanoromycetes</taxon>
        <taxon>OSLEUM clade</taxon>
        <taxon>Lecanoromycetidae</taxon>
        <taxon>Lecanorales</taxon>
        <taxon>Lecanorineae</taxon>
        <taxon>Parmeliaceae</taxon>
        <taxon>Letharia</taxon>
    </lineage>
</organism>
<dbReference type="EMBL" id="JACCJC010000099">
    <property type="protein sequence ID" value="KAF6225955.1"/>
    <property type="molecule type" value="Genomic_DNA"/>
</dbReference>
<dbReference type="AlphaFoldDB" id="A0A8H6CM70"/>
<proteinExistence type="predicted"/>
<reference evidence="1 2" key="1">
    <citation type="journal article" date="2020" name="Genomics">
        <title>Complete, high-quality genomes from long-read metagenomic sequencing of two wolf lichen thalli reveals enigmatic genome architecture.</title>
        <authorList>
            <person name="McKenzie S.K."/>
            <person name="Walston R.F."/>
            <person name="Allen J.L."/>
        </authorList>
    </citation>
    <scope>NUCLEOTIDE SEQUENCE [LARGE SCALE GENOMIC DNA]</scope>
    <source>
        <strain evidence="1">WasteWater2</strain>
    </source>
</reference>
<accession>A0A8H6CM70</accession>
<comment type="caution">
    <text evidence="1">The sequence shown here is derived from an EMBL/GenBank/DDBJ whole genome shotgun (WGS) entry which is preliminary data.</text>
</comment>
<gene>
    <name evidence="1" type="ORF">HO173_012678</name>
</gene>
<dbReference type="Proteomes" id="UP000578531">
    <property type="component" value="Unassembled WGS sequence"/>
</dbReference>
<sequence length="67" mass="7642">MGKIFESKRNPLRAPTIFVLISSFVLRKSKAGKEGIAFMILWDFMRNARVRKTKVVLDSVCKQIGTL</sequence>